<organism evidence="1 2">
    <name type="scientific">Polyplosphaeria fusca</name>
    <dbReference type="NCBI Taxonomy" id="682080"/>
    <lineage>
        <taxon>Eukaryota</taxon>
        <taxon>Fungi</taxon>
        <taxon>Dikarya</taxon>
        <taxon>Ascomycota</taxon>
        <taxon>Pezizomycotina</taxon>
        <taxon>Dothideomycetes</taxon>
        <taxon>Pleosporomycetidae</taxon>
        <taxon>Pleosporales</taxon>
        <taxon>Tetraplosphaeriaceae</taxon>
        <taxon>Polyplosphaeria</taxon>
    </lineage>
</organism>
<keyword evidence="2" id="KW-1185">Reference proteome</keyword>
<evidence type="ECO:0000313" key="1">
    <source>
        <dbReference type="EMBL" id="KAF2731526.1"/>
    </source>
</evidence>
<accession>A0A9P4QV82</accession>
<proteinExistence type="predicted"/>
<dbReference type="AlphaFoldDB" id="A0A9P4QV82"/>
<name>A0A9P4QV82_9PLEO</name>
<dbReference type="Proteomes" id="UP000799444">
    <property type="component" value="Unassembled WGS sequence"/>
</dbReference>
<gene>
    <name evidence="1" type="ORF">EJ04DRAFT_367524</name>
</gene>
<comment type="caution">
    <text evidence="1">The sequence shown here is derived from an EMBL/GenBank/DDBJ whole genome shotgun (WGS) entry which is preliminary data.</text>
</comment>
<evidence type="ECO:0000313" key="2">
    <source>
        <dbReference type="Proteomes" id="UP000799444"/>
    </source>
</evidence>
<protein>
    <submittedName>
        <fullName evidence="1">Uncharacterized protein</fullName>
    </submittedName>
</protein>
<dbReference type="EMBL" id="ML996194">
    <property type="protein sequence ID" value="KAF2731526.1"/>
    <property type="molecule type" value="Genomic_DNA"/>
</dbReference>
<sequence>MPARERIKPLLLMCHAAGRCASPRLCSVPSGLDRPCLWPRCATSTLGHDPGCHPGQHAAQLDRGRREAAGFVHGWGFWCAKRTAAVALAGRMSSAAVKSRSGWEGGTDTGG</sequence>
<reference evidence="1" key="1">
    <citation type="journal article" date="2020" name="Stud. Mycol.">
        <title>101 Dothideomycetes genomes: a test case for predicting lifestyles and emergence of pathogens.</title>
        <authorList>
            <person name="Haridas S."/>
            <person name="Albert R."/>
            <person name="Binder M."/>
            <person name="Bloem J."/>
            <person name="Labutti K."/>
            <person name="Salamov A."/>
            <person name="Andreopoulos B."/>
            <person name="Baker S."/>
            <person name="Barry K."/>
            <person name="Bills G."/>
            <person name="Bluhm B."/>
            <person name="Cannon C."/>
            <person name="Castanera R."/>
            <person name="Culley D."/>
            <person name="Daum C."/>
            <person name="Ezra D."/>
            <person name="Gonzalez J."/>
            <person name="Henrissat B."/>
            <person name="Kuo A."/>
            <person name="Liang C."/>
            <person name="Lipzen A."/>
            <person name="Lutzoni F."/>
            <person name="Magnuson J."/>
            <person name="Mondo S."/>
            <person name="Nolan M."/>
            <person name="Ohm R."/>
            <person name="Pangilinan J."/>
            <person name="Park H.-J."/>
            <person name="Ramirez L."/>
            <person name="Alfaro M."/>
            <person name="Sun H."/>
            <person name="Tritt A."/>
            <person name="Yoshinaga Y."/>
            <person name="Zwiers L.-H."/>
            <person name="Turgeon B."/>
            <person name="Goodwin S."/>
            <person name="Spatafora J."/>
            <person name="Crous P."/>
            <person name="Grigoriev I."/>
        </authorList>
    </citation>
    <scope>NUCLEOTIDE SEQUENCE</scope>
    <source>
        <strain evidence="1">CBS 125425</strain>
    </source>
</reference>